<name>A0ABQ4TZJ3_9HYPH</name>
<comment type="similarity">
    <text evidence="1">Belongs to the bacterial secretin family.</text>
</comment>
<dbReference type="InterPro" id="IPR050810">
    <property type="entry name" value="Bact_Secretion_Sys_Channel"/>
</dbReference>
<feature type="domain" description="Type II/III secretion system secretin-like" evidence="3">
    <location>
        <begin position="271"/>
        <end position="437"/>
    </location>
</feature>
<gene>
    <name evidence="5" type="primary">sctC_1</name>
    <name evidence="5" type="ORF">MPOCJGCO_2151</name>
</gene>
<dbReference type="PANTHER" id="PTHR30332:SF17">
    <property type="entry name" value="TYPE IV PILIATION SYSTEM PROTEIN DR_0774-RELATED"/>
    <property type="match status" value="1"/>
</dbReference>
<dbReference type="InterPro" id="IPR032789">
    <property type="entry name" value="T2SS-T3SS_pil_N"/>
</dbReference>
<sequence>MPNEPTYPDGGRPRRALGRCLAVALALLTLAAPALAQVRTLPRTGGNAVLLRLKLTVNKSQTIKVSEAFADLLVGSSEIADVVPISDRTIYLLGKKVGTTNVSLIDSEKRLAGLIDIEVRPDVRNIESQVRRSTGESGLAVESQGEKVVLTGVAADAPTVDRAMQVAPPGTVNLTRVRSPQQVMLKVRFVEVNRNAGREFGIRYEFGGPRTLAAVGNFGADAQISSSAASSGLLSGVVGSAVKAATGGVPFASVVQSFGGSSGQLDVFINALETKGLLRRLAEPNLIAQSGDRAEFLAGGEIPIPIANQTFNGSPQITVSYKEFGVKLAFTPTVLRNGKIHLQLEPEVSDIDPTLSVAVGAGVSVPGLTKRRARTNVELSDGQSFAIAGLLQTQSTRTIEQLPWLGSIPVLGALFRSPAFQERETELVVIVTPALVKPTKPGQVLATPLDTTLPANDVDLFVNGKTEIARDTRVFVTSRGGAIGPHGHIVPPPAGEVDEFGRAAVMR</sequence>
<proteinExistence type="inferred from homology"/>
<keyword evidence="2" id="KW-0732">Signal</keyword>
<evidence type="ECO:0000256" key="2">
    <source>
        <dbReference type="SAM" id="SignalP"/>
    </source>
</evidence>
<evidence type="ECO:0000313" key="6">
    <source>
        <dbReference type="Proteomes" id="UP001055057"/>
    </source>
</evidence>
<dbReference type="PRINTS" id="PR00811">
    <property type="entry name" value="BCTERIALGSPD"/>
</dbReference>
<evidence type="ECO:0000259" key="4">
    <source>
        <dbReference type="Pfam" id="PF13629"/>
    </source>
</evidence>
<dbReference type="InterPro" id="IPR001775">
    <property type="entry name" value="GspD/PilQ"/>
</dbReference>
<organism evidence="5 6">
    <name type="scientific">Methylobacterium trifolii</name>
    <dbReference type="NCBI Taxonomy" id="1003092"/>
    <lineage>
        <taxon>Bacteria</taxon>
        <taxon>Pseudomonadati</taxon>
        <taxon>Pseudomonadota</taxon>
        <taxon>Alphaproteobacteria</taxon>
        <taxon>Hyphomicrobiales</taxon>
        <taxon>Methylobacteriaceae</taxon>
        <taxon>Methylobacterium</taxon>
    </lineage>
</organism>
<evidence type="ECO:0000313" key="5">
    <source>
        <dbReference type="EMBL" id="GJE60042.1"/>
    </source>
</evidence>
<accession>A0ABQ4TZJ3</accession>
<reference evidence="5" key="2">
    <citation type="submission" date="2021-08" db="EMBL/GenBank/DDBJ databases">
        <authorList>
            <person name="Tani A."/>
            <person name="Ola A."/>
            <person name="Ogura Y."/>
            <person name="Katsura K."/>
            <person name="Hayashi T."/>
        </authorList>
    </citation>
    <scope>NUCLEOTIDE SEQUENCE</scope>
    <source>
        <strain evidence="5">DSM 23632</strain>
    </source>
</reference>
<dbReference type="Pfam" id="PF13629">
    <property type="entry name" value="T2SS-T3SS_pil_N"/>
    <property type="match status" value="1"/>
</dbReference>
<dbReference type="Pfam" id="PF00263">
    <property type="entry name" value="Secretin"/>
    <property type="match status" value="1"/>
</dbReference>
<reference evidence="5" key="1">
    <citation type="journal article" date="2021" name="Front. Microbiol.">
        <title>Comprehensive Comparative Genomics and Phenotyping of Methylobacterium Species.</title>
        <authorList>
            <person name="Alessa O."/>
            <person name="Ogura Y."/>
            <person name="Fujitani Y."/>
            <person name="Takami H."/>
            <person name="Hayashi T."/>
            <person name="Sahin N."/>
            <person name="Tani A."/>
        </authorList>
    </citation>
    <scope>NUCLEOTIDE SEQUENCE</scope>
    <source>
        <strain evidence="5">DSM 23632</strain>
    </source>
</reference>
<dbReference type="EMBL" id="BPRB01000114">
    <property type="protein sequence ID" value="GJE60042.1"/>
    <property type="molecule type" value="Genomic_DNA"/>
</dbReference>
<comment type="caution">
    <text evidence="5">The sequence shown here is derived from an EMBL/GenBank/DDBJ whole genome shotgun (WGS) entry which is preliminary data.</text>
</comment>
<feature type="chain" id="PRO_5045437832" evidence="2">
    <location>
        <begin position="37"/>
        <end position="507"/>
    </location>
</feature>
<dbReference type="InterPro" id="IPR004846">
    <property type="entry name" value="T2SS/T3SS_dom"/>
</dbReference>
<dbReference type="RefSeq" id="WP_238182586.1">
    <property type="nucleotide sequence ID" value="NZ_BPRB01000114.1"/>
</dbReference>
<feature type="signal peptide" evidence="2">
    <location>
        <begin position="1"/>
        <end position="36"/>
    </location>
</feature>
<dbReference type="PANTHER" id="PTHR30332">
    <property type="entry name" value="PROBABLE GENERAL SECRETION PATHWAY PROTEIN D"/>
    <property type="match status" value="1"/>
</dbReference>
<evidence type="ECO:0000259" key="3">
    <source>
        <dbReference type="Pfam" id="PF00263"/>
    </source>
</evidence>
<keyword evidence="6" id="KW-1185">Reference proteome</keyword>
<feature type="domain" description="Pilus formation protein N-terminal" evidence="4">
    <location>
        <begin position="53"/>
        <end position="119"/>
    </location>
</feature>
<dbReference type="Proteomes" id="UP001055057">
    <property type="component" value="Unassembled WGS sequence"/>
</dbReference>
<evidence type="ECO:0000256" key="1">
    <source>
        <dbReference type="RuleBase" id="RU004003"/>
    </source>
</evidence>
<protein>
    <submittedName>
        <fullName evidence="5">Type 3 secretion system secretin</fullName>
    </submittedName>
</protein>